<gene>
    <name evidence="1" type="ORF">PSE10A_57680</name>
</gene>
<protein>
    <submittedName>
        <fullName evidence="1">Uncharacterized protein</fullName>
    </submittedName>
</protein>
<dbReference type="EMBL" id="BMZW01000078">
    <property type="protein sequence ID" value="GFZ63257.1"/>
    <property type="molecule type" value="Genomic_DNA"/>
</dbReference>
<name>A0A9P3AJV5_PSEA0</name>
<dbReference type="AlphaFoldDB" id="A0A9P3AJV5"/>
<evidence type="ECO:0000313" key="2">
    <source>
        <dbReference type="Proteomes" id="UP000630864"/>
    </source>
</evidence>
<reference evidence="1" key="1">
    <citation type="submission" date="2020-09" db="EMBL/GenBank/DDBJ databases">
        <title>Pseudomonas syringae pv. eriobotryae genome sequence causing loquat canker disease.</title>
        <authorList>
            <person name="Fukuda S."/>
            <person name="Tashiro H."/>
            <person name="Nagano Y."/>
        </authorList>
    </citation>
    <scope>NUCLEOTIDE SEQUENCE</scope>
    <source>
        <strain evidence="1">AM001</strain>
    </source>
</reference>
<evidence type="ECO:0000313" key="1">
    <source>
        <dbReference type="EMBL" id="GFZ63257.1"/>
    </source>
</evidence>
<accession>A0A9P3AJV5</accession>
<comment type="caution">
    <text evidence="1">The sequence shown here is derived from an EMBL/GenBank/DDBJ whole genome shotgun (WGS) entry which is preliminary data.</text>
</comment>
<organism evidence="1 2">
    <name type="scientific">Pseudomonas amygdali pv. eriobotryae</name>
    <dbReference type="NCBI Taxonomy" id="129137"/>
    <lineage>
        <taxon>Bacteria</taxon>
        <taxon>Pseudomonadati</taxon>
        <taxon>Pseudomonadota</taxon>
        <taxon>Gammaproteobacteria</taxon>
        <taxon>Pseudomonadales</taxon>
        <taxon>Pseudomonadaceae</taxon>
        <taxon>Pseudomonas</taxon>
        <taxon>Pseudomonas amygdali</taxon>
    </lineage>
</organism>
<proteinExistence type="predicted"/>
<sequence length="60" mass="6737">MNTMEMPEFAFVNVIGSTEINCALHINVIMMIIKGNARLVRAPIEFTPKAVVVKNMKMTK</sequence>
<dbReference type="Proteomes" id="UP000630864">
    <property type="component" value="Unassembled WGS sequence"/>
</dbReference>